<keyword evidence="2 6" id="KW-0413">Isomerase</keyword>
<dbReference type="PANTHER" id="PTHR34389">
    <property type="entry name" value="L-RHAMNOSE MUTAROTASE"/>
    <property type="match status" value="1"/>
</dbReference>
<keyword evidence="1" id="KW-0963">Cytoplasm</keyword>
<dbReference type="Proteomes" id="UP000093694">
    <property type="component" value="Unassembled WGS sequence"/>
</dbReference>
<dbReference type="PANTHER" id="PTHR34389:SF2">
    <property type="entry name" value="L-RHAMNOSE MUTAROTASE"/>
    <property type="match status" value="1"/>
</dbReference>
<evidence type="ECO:0000313" key="8">
    <source>
        <dbReference type="Proteomes" id="UP000077384"/>
    </source>
</evidence>
<reference evidence="7 9" key="2">
    <citation type="journal article" date="2016" name="Front. Microbiol.">
        <title>Industrial Acetogenic Biocatalysts: A Comparative Metabolic and Genomic Analysis.</title>
        <authorList>
            <person name="Bengelsdorf F."/>
            <person name="Poehlein A."/>
            <person name="Sonja S."/>
            <person name="Erz C."/>
            <person name="Hummel T."/>
            <person name="Hoffmeister S."/>
            <person name="Daniel R."/>
            <person name="Durre P."/>
        </authorList>
    </citation>
    <scope>NUCLEOTIDE SEQUENCE [LARGE SCALE GENOMIC DNA]</scope>
    <source>
        <strain evidence="7 9">PTA-10522</strain>
    </source>
</reference>
<organism evidence="6 8">
    <name type="scientific">Clostridium coskatii</name>
    <dbReference type="NCBI Taxonomy" id="1705578"/>
    <lineage>
        <taxon>Bacteria</taxon>
        <taxon>Bacillati</taxon>
        <taxon>Bacillota</taxon>
        <taxon>Clostridia</taxon>
        <taxon>Eubacteriales</taxon>
        <taxon>Clostridiaceae</taxon>
        <taxon>Clostridium</taxon>
    </lineage>
</organism>
<keyword evidence="4" id="KW-0684">Rhamnose metabolism</keyword>
<evidence type="ECO:0000256" key="4">
    <source>
        <dbReference type="ARBA" id="ARBA00023308"/>
    </source>
</evidence>
<evidence type="ECO:0000313" key="9">
    <source>
        <dbReference type="Proteomes" id="UP000093694"/>
    </source>
</evidence>
<evidence type="ECO:0000256" key="1">
    <source>
        <dbReference type="ARBA" id="ARBA00022490"/>
    </source>
</evidence>
<protein>
    <recommendedName>
        <fullName evidence="5">L-rhamnose mutarotase</fullName>
        <ecNumber evidence="5">5.1.3.32</ecNumber>
    </recommendedName>
</protein>
<dbReference type="InterPro" id="IPR013448">
    <property type="entry name" value="L-rhamnose_mutarotase"/>
</dbReference>
<dbReference type="EMBL" id="LITQ01000015">
    <property type="protein sequence ID" value="OAA93115.1"/>
    <property type="molecule type" value="Genomic_DNA"/>
</dbReference>
<dbReference type="SUPFAM" id="SSF54909">
    <property type="entry name" value="Dimeric alpha+beta barrel"/>
    <property type="match status" value="1"/>
</dbReference>
<evidence type="ECO:0000256" key="3">
    <source>
        <dbReference type="ARBA" id="ARBA00023277"/>
    </source>
</evidence>
<dbReference type="AlphaFoldDB" id="A0A162JBQ5"/>
<keyword evidence="9" id="KW-1185">Reference proteome</keyword>
<dbReference type="NCBIfam" id="TIGR02625">
    <property type="entry name" value="YiiL_rotase"/>
    <property type="match status" value="1"/>
</dbReference>
<dbReference type="Gene3D" id="3.30.70.100">
    <property type="match status" value="1"/>
</dbReference>
<dbReference type="EMBL" id="LROR01000088">
    <property type="protein sequence ID" value="OBR90858.1"/>
    <property type="molecule type" value="Genomic_DNA"/>
</dbReference>
<keyword evidence="3" id="KW-0119">Carbohydrate metabolism</keyword>
<proteinExistence type="inferred from homology"/>
<dbReference type="HAMAP" id="MF_01663">
    <property type="entry name" value="L_rham_rotase"/>
    <property type="match status" value="1"/>
</dbReference>
<dbReference type="Proteomes" id="UP000077384">
    <property type="component" value="Unassembled WGS sequence"/>
</dbReference>
<reference evidence="6 8" key="1">
    <citation type="journal article" date="2015" name="Biotechnol. Bioeng.">
        <title>Genome sequence and phenotypic characterization of Caulobacter segnis.</title>
        <authorList>
            <person name="Patel S."/>
            <person name="Fletcher B."/>
            <person name="Scott D.C."/>
            <person name="Ely B."/>
        </authorList>
    </citation>
    <scope>NUCLEOTIDE SEQUENCE [LARGE SCALE GENOMIC DNA]</scope>
    <source>
        <strain evidence="6 8">PS02</strain>
    </source>
</reference>
<dbReference type="GO" id="GO:0019301">
    <property type="term" value="P:rhamnose catabolic process"/>
    <property type="evidence" value="ECO:0007669"/>
    <property type="project" value="UniProtKB-UniRule"/>
</dbReference>
<evidence type="ECO:0000313" key="6">
    <source>
        <dbReference type="EMBL" id="OAA93115.1"/>
    </source>
</evidence>
<dbReference type="GO" id="GO:0005737">
    <property type="term" value="C:cytoplasm"/>
    <property type="evidence" value="ECO:0007669"/>
    <property type="project" value="InterPro"/>
</dbReference>
<dbReference type="EC" id="5.1.3.32" evidence="5"/>
<evidence type="ECO:0000256" key="5">
    <source>
        <dbReference type="NCBIfam" id="TIGR02625"/>
    </source>
</evidence>
<sequence>MIRKACKMKLYKNCYDEYKKRHDEIWPEMKEELKKHGYDNYSIFLDEETGYLFSYVEARDEKSYNEMANTEICQKWWKYMKDIMETNEDNSPKSVDLKKIFYLP</sequence>
<dbReference type="GO" id="GO:0062192">
    <property type="term" value="F:L-rhamnose mutarotase activity"/>
    <property type="evidence" value="ECO:0007669"/>
    <property type="project" value="UniProtKB-UniRule"/>
</dbReference>
<gene>
    <name evidence="6" type="primary">rhaM</name>
    <name evidence="7" type="ORF">CLCOS_38400</name>
    <name evidence="6" type="ORF">WX73_00440</name>
</gene>
<dbReference type="RefSeq" id="WP_063601223.1">
    <property type="nucleotide sequence ID" value="NZ_LITQ01000015.1"/>
</dbReference>
<evidence type="ECO:0000313" key="7">
    <source>
        <dbReference type="EMBL" id="OBR90858.1"/>
    </source>
</evidence>
<dbReference type="InterPro" id="IPR011008">
    <property type="entry name" value="Dimeric_a/b-barrel"/>
</dbReference>
<evidence type="ECO:0000256" key="2">
    <source>
        <dbReference type="ARBA" id="ARBA00023235"/>
    </source>
</evidence>
<accession>A0A162JBQ5</accession>
<dbReference type="Pfam" id="PF05336">
    <property type="entry name" value="rhaM"/>
    <property type="match status" value="1"/>
</dbReference>
<comment type="caution">
    <text evidence="6">The sequence shown here is derived from an EMBL/GenBank/DDBJ whole genome shotgun (WGS) entry which is preliminary data.</text>
</comment>
<dbReference type="PATRIC" id="fig|1705578.3.peg.818"/>
<name>A0A162JBQ5_9CLOT</name>
<dbReference type="InterPro" id="IPR008000">
    <property type="entry name" value="Rham/fucose_mutarotase"/>
</dbReference>